<dbReference type="eggNOG" id="COG2018">
    <property type="taxonomic scope" value="Bacteria"/>
</dbReference>
<dbReference type="SMART" id="SM00960">
    <property type="entry name" value="Robl_LC7"/>
    <property type="match status" value="1"/>
</dbReference>
<evidence type="ECO:0000259" key="1">
    <source>
        <dbReference type="SMART" id="SM00960"/>
    </source>
</evidence>
<dbReference type="Proteomes" id="UP000009080">
    <property type="component" value="Chromosome"/>
</dbReference>
<organism evidence="2 3">
    <name type="scientific">Teredinibacter turnerae (strain ATCC 39867 / T7901)</name>
    <dbReference type="NCBI Taxonomy" id="377629"/>
    <lineage>
        <taxon>Bacteria</taxon>
        <taxon>Pseudomonadati</taxon>
        <taxon>Pseudomonadota</taxon>
        <taxon>Gammaproteobacteria</taxon>
        <taxon>Cellvibrionales</taxon>
        <taxon>Cellvibrionaceae</taxon>
        <taxon>Teredinibacter</taxon>
    </lineage>
</organism>
<dbReference type="EMBL" id="CP001614">
    <property type="protein sequence ID" value="ACR11148.1"/>
    <property type="molecule type" value="Genomic_DNA"/>
</dbReference>
<dbReference type="RefSeq" id="WP_015817260.1">
    <property type="nucleotide sequence ID" value="NC_012997.1"/>
</dbReference>
<dbReference type="SUPFAM" id="SSF103196">
    <property type="entry name" value="Roadblock/LC7 domain"/>
    <property type="match status" value="1"/>
</dbReference>
<keyword evidence="3" id="KW-1185">Reference proteome</keyword>
<evidence type="ECO:0000313" key="3">
    <source>
        <dbReference type="Proteomes" id="UP000009080"/>
    </source>
</evidence>
<feature type="domain" description="Roadblock/LAMTOR2" evidence="1">
    <location>
        <begin position="13"/>
        <end position="105"/>
    </location>
</feature>
<dbReference type="STRING" id="377629.TERTU_4500"/>
<dbReference type="Pfam" id="PF03259">
    <property type="entry name" value="Robl_LC7"/>
    <property type="match status" value="1"/>
</dbReference>
<dbReference type="Gene3D" id="3.30.450.30">
    <property type="entry name" value="Dynein light chain 2a, cytoplasmic"/>
    <property type="match status" value="1"/>
</dbReference>
<accession>C5BJ84</accession>
<protein>
    <submittedName>
        <fullName evidence="2">Roadblock/LC7 domain protein</fullName>
    </submittedName>
</protein>
<gene>
    <name evidence="2" type="ordered locus">TERTU_4500</name>
</gene>
<evidence type="ECO:0000313" key="2">
    <source>
        <dbReference type="EMBL" id="ACR11148.1"/>
    </source>
</evidence>
<dbReference type="AlphaFoldDB" id="C5BJ84"/>
<name>C5BJ84_TERTT</name>
<dbReference type="InterPro" id="IPR004942">
    <property type="entry name" value="Roadblock/LAMTOR2_dom"/>
</dbReference>
<sequence>MKKIASDLIPIVEEHCKQLLQETSGVFTVVLATADGFDIASASIRGTDPAKIAAMSSSMMSICAAAADETHLGSTNGMTITSDKGLLYSTYIEINGLNYILCVIADSSVIQAQVIYRCNDLSKRLKFL</sequence>
<proteinExistence type="predicted"/>
<dbReference type="OrthoDB" id="8859064at2"/>
<reference evidence="2 3" key="1">
    <citation type="journal article" date="2009" name="PLoS ONE">
        <title>The complete genome of Teredinibacter turnerae T7901: an intracellular endosymbiont of marine wood-boring bivalves (shipworms).</title>
        <authorList>
            <person name="Yang J.C."/>
            <person name="Madupu R."/>
            <person name="Durkin A.S."/>
            <person name="Ekborg N.A."/>
            <person name="Pedamallu C.S."/>
            <person name="Hostetler J.B."/>
            <person name="Radune D."/>
            <person name="Toms B.S."/>
            <person name="Henrissat B."/>
            <person name="Coutinho P.M."/>
            <person name="Schwarz S."/>
            <person name="Field L."/>
            <person name="Trindade-Silva A.E."/>
            <person name="Soares C.A.G."/>
            <person name="Elshahawi S."/>
            <person name="Hanora A."/>
            <person name="Schmidt E.W."/>
            <person name="Haygood M.G."/>
            <person name="Posfai J."/>
            <person name="Benner J."/>
            <person name="Madinger C."/>
            <person name="Nove J."/>
            <person name="Anton B."/>
            <person name="Chaudhary K."/>
            <person name="Foster J."/>
            <person name="Holman A."/>
            <person name="Kumar S."/>
            <person name="Lessard P.A."/>
            <person name="Luyten Y.A."/>
            <person name="Slatko B."/>
            <person name="Wood N."/>
            <person name="Wu B."/>
            <person name="Teplitski M."/>
            <person name="Mougous J.D."/>
            <person name="Ward N."/>
            <person name="Eisen J.A."/>
            <person name="Badger J.H."/>
            <person name="Distel D.L."/>
        </authorList>
    </citation>
    <scope>NUCLEOTIDE SEQUENCE [LARGE SCALE GENOMIC DNA]</scope>
    <source>
        <strain evidence="3">ATCC 39867 / T7901</strain>
    </source>
</reference>
<dbReference type="HOGENOM" id="CLU_1958519_0_0_6"/>
<dbReference type="KEGG" id="ttu:TERTU_4500"/>